<evidence type="ECO:0000256" key="2">
    <source>
        <dbReference type="SAM" id="SignalP"/>
    </source>
</evidence>
<evidence type="ECO:0000256" key="1">
    <source>
        <dbReference type="ARBA" id="ARBA00022729"/>
    </source>
</evidence>
<dbReference type="PROSITE" id="PS51257">
    <property type="entry name" value="PROKAR_LIPOPROTEIN"/>
    <property type="match status" value="1"/>
</dbReference>
<evidence type="ECO:0000313" key="5">
    <source>
        <dbReference type="Proteomes" id="UP001595884"/>
    </source>
</evidence>
<reference evidence="5" key="1">
    <citation type="journal article" date="2019" name="Int. J. Syst. Evol. Microbiol.">
        <title>The Global Catalogue of Microorganisms (GCM) 10K type strain sequencing project: providing services to taxonomists for standard genome sequencing and annotation.</title>
        <authorList>
            <consortium name="The Broad Institute Genomics Platform"/>
            <consortium name="The Broad Institute Genome Sequencing Center for Infectious Disease"/>
            <person name="Wu L."/>
            <person name="Ma J."/>
        </authorList>
    </citation>
    <scope>NUCLEOTIDE SEQUENCE [LARGE SCALE GENOMIC DNA]</scope>
    <source>
        <strain evidence="5">CGMCC 1.12849</strain>
    </source>
</reference>
<dbReference type="PANTHER" id="PTHR35936">
    <property type="entry name" value="MEMBRANE-BOUND LYTIC MUREIN TRANSGLYCOSYLASE F"/>
    <property type="match status" value="1"/>
</dbReference>
<feature type="chain" id="PRO_5047539697" evidence="2">
    <location>
        <begin position="29"/>
        <end position="163"/>
    </location>
</feature>
<proteinExistence type="predicted"/>
<dbReference type="PANTHER" id="PTHR35936:SF17">
    <property type="entry name" value="ARGININE-BINDING EXTRACELLULAR PROTEIN ARTP"/>
    <property type="match status" value="1"/>
</dbReference>
<feature type="signal peptide" evidence="2">
    <location>
        <begin position="1"/>
        <end position="28"/>
    </location>
</feature>
<dbReference type="RefSeq" id="WP_346059838.1">
    <property type="nucleotide sequence ID" value="NZ_BAAAVQ010000064.1"/>
</dbReference>
<keyword evidence="5" id="KW-1185">Reference proteome</keyword>
<sequence length="163" mass="17542">MSHSHNRPRGAALIGMSLVLGLAGCSQAIPVDPEGTLESVRNNTLRIGLSPNDSLVEIKGSSYQGSEVQLAKDFAQSLGAKAEFIVGGEESLVKKLEADQVDLVVGGISSKTPWSKKVGMTRPYTQIMDEKGKKEKLVLLVPPGENAFLGELEYFLDQTQEMP</sequence>
<evidence type="ECO:0000259" key="3">
    <source>
        <dbReference type="Pfam" id="PF00497"/>
    </source>
</evidence>
<name>A0ABV9MMP6_9MICC</name>
<accession>A0ABV9MMP6</accession>
<feature type="domain" description="Solute-binding protein family 3/N-terminal" evidence="3">
    <location>
        <begin position="47"/>
        <end position="160"/>
    </location>
</feature>
<dbReference type="Proteomes" id="UP001595884">
    <property type="component" value="Unassembled WGS sequence"/>
</dbReference>
<organism evidence="4 5">
    <name type="scientific">Glutamicibacter bergerei</name>
    <dbReference type="NCBI Taxonomy" id="256702"/>
    <lineage>
        <taxon>Bacteria</taxon>
        <taxon>Bacillati</taxon>
        <taxon>Actinomycetota</taxon>
        <taxon>Actinomycetes</taxon>
        <taxon>Micrococcales</taxon>
        <taxon>Micrococcaceae</taxon>
        <taxon>Glutamicibacter</taxon>
    </lineage>
</organism>
<dbReference type="EMBL" id="JBHSHE010000063">
    <property type="protein sequence ID" value="MFC4717226.1"/>
    <property type="molecule type" value="Genomic_DNA"/>
</dbReference>
<gene>
    <name evidence="4" type="ORF">ACFO7V_13930</name>
</gene>
<dbReference type="SUPFAM" id="SSF53850">
    <property type="entry name" value="Periplasmic binding protein-like II"/>
    <property type="match status" value="1"/>
</dbReference>
<comment type="caution">
    <text evidence="4">The sequence shown here is derived from an EMBL/GenBank/DDBJ whole genome shotgun (WGS) entry which is preliminary data.</text>
</comment>
<dbReference type="Gene3D" id="3.40.190.10">
    <property type="entry name" value="Periplasmic binding protein-like II"/>
    <property type="match status" value="1"/>
</dbReference>
<dbReference type="Pfam" id="PF00497">
    <property type="entry name" value="SBP_bac_3"/>
    <property type="match status" value="1"/>
</dbReference>
<protein>
    <submittedName>
        <fullName evidence="4">Transporter substrate-binding domain-containing protein</fullName>
    </submittedName>
</protein>
<dbReference type="InterPro" id="IPR001638">
    <property type="entry name" value="Solute-binding_3/MltF_N"/>
</dbReference>
<evidence type="ECO:0000313" key="4">
    <source>
        <dbReference type="EMBL" id="MFC4717226.1"/>
    </source>
</evidence>
<keyword evidence="1 2" id="KW-0732">Signal</keyword>